<dbReference type="InterPro" id="IPR040198">
    <property type="entry name" value="Fido_containing"/>
</dbReference>
<accession>A0A1G6Y064</accession>
<dbReference type="PANTHER" id="PTHR13504:SF38">
    <property type="entry name" value="FIDO DOMAIN-CONTAINING PROTEIN"/>
    <property type="match status" value="1"/>
</dbReference>
<dbReference type="STRING" id="659014.SAMN04487996_102308"/>
<evidence type="ECO:0000256" key="2">
    <source>
        <dbReference type="PIRSR" id="PIRSR640198-2"/>
    </source>
</evidence>
<feature type="active site" evidence="1">
    <location>
        <position position="128"/>
    </location>
</feature>
<name>A0A1G6Y064_9BACT</name>
<dbReference type="Pfam" id="PF02661">
    <property type="entry name" value="Fic"/>
    <property type="match status" value="1"/>
</dbReference>
<organism evidence="4 5">
    <name type="scientific">Dyadobacter soli</name>
    <dbReference type="NCBI Taxonomy" id="659014"/>
    <lineage>
        <taxon>Bacteria</taxon>
        <taxon>Pseudomonadati</taxon>
        <taxon>Bacteroidota</taxon>
        <taxon>Cytophagia</taxon>
        <taxon>Cytophagales</taxon>
        <taxon>Spirosomataceae</taxon>
        <taxon>Dyadobacter</taxon>
    </lineage>
</organism>
<keyword evidence="2" id="KW-0547">Nucleotide-binding</keyword>
<evidence type="ECO:0000256" key="1">
    <source>
        <dbReference type="PIRSR" id="PIRSR640198-1"/>
    </source>
</evidence>
<evidence type="ECO:0000259" key="3">
    <source>
        <dbReference type="PROSITE" id="PS51459"/>
    </source>
</evidence>
<dbReference type="Proteomes" id="UP000198748">
    <property type="component" value="Unassembled WGS sequence"/>
</dbReference>
<dbReference type="PROSITE" id="PS51459">
    <property type="entry name" value="FIDO"/>
    <property type="match status" value="1"/>
</dbReference>
<dbReference type="SUPFAM" id="SSF140931">
    <property type="entry name" value="Fic-like"/>
    <property type="match status" value="1"/>
</dbReference>
<evidence type="ECO:0000313" key="5">
    <source>
        <dbReference type="Proteomes" id="UP000198748"/>
    </source>
</evidence>
<gene>
    <name evidence="4" type="ORF">SAMN04487996_102308</name>
</gene>
<protein>
    <submittedName>
        <fullName evidence="4">Fic/DOC family protein</fullName>
    </submittedName>
</protein>
<evidence type="ECO:0000313" key="4">
    <source>
        <dbReference type="EMBL" id="SDD83671.1"/>
    </source>
</evidence>
<keyword evidence="2" id="KW-0067">ATP-binding</keyword>
<dbReference type="PANTHER" id="PTHR13504">
    <property type="entry name" value="FIDO DOMAIN-CONTAINING PROTEIN DDB_G0283145"/>
    <property type="match status" value="1"/>
</dbReference>
<reference evidence="5" key="1">
    <citation type="submission" date="2016-10" db="EMBL/GenBank/DDBJ databases">
        <authorList>
            <person name="Varghese N."/>
            <person name="Submissions S."/>
        </authorList>
    </citation>
    <scope>NUCLEOTIDE SEQUENCE [LARGE SCALE GENOMIC DNA]</scope>
    <source>
        <strain evidence="5">DSM 25329</strain>
    </source>
</reference>
<dbReference type="Gene3D" id="1.10.3290.10">
    <property type="entry name" value="Fido-like domain"/>
    <property type="match status" value="1"/>
</dbReference>
<dbReference type="InterPro" id="IPR003812">
    <property type="entry name" value="Fido"/>
</dbReference>
<dbReference type="GO" id="GO:0005524">
    <property type="term" value="F:ATP binding"/>
    <property type="evidence" value="ECO:0007669"/>
    <property type="project" value="UniProtKB-KW"/>
</dbReference>
<proteinExistence type="predicted"/>
<dbReference type="InterPro" id="IPR036597">
    <property type="entry name" value="Fido-like_dom_sf"/>
</dbReference>
<feature type="domain" description="Fido" evidence="3">
    <location>
        <begin position="48"/>
        <end position="188"/>
    </location>
</feature>
<dbReference type="AlphaFoldDB" id="A0A1G6Y064"/>
<dbReference type="OrthoDB" id="9813719at2"/>
<dbReference type="EMBL" id="FNAN01000002">
    <property type="protein sequence ID" value="SDD83671.1"/>
    <property type="molecule type" value="Genomic_DNA"/>
</dbReference>
<sequence length="193" mass="22079">MNDGTDYTPSIDDNLLNITDKELLNLYETSGIAKCEIMIQELDVDADLDISLILEIHRTAFSELYDWAGKWRSVEVQVGRHAPPHPSQVPALVYQFSDDLNFRLKRVKEKEEVADLLAYLHHRFVWIHPFNNGNGRTARLLLNAAAMIKGFEPIQLYHREGEARVEYIHALRMADGGDIKTLTALILRELTPL</sequence>
<dbReference type="RefSeq" id="WP_090146851.1">
    <property type="nucleotide sequence ID" value="NZ_FNAN01000002.1"/>
</dbReference>
<keyword evidence="5" id="KW-1185">Reference proteome</keyword>
<feature type="binding site" evidence="2">
    <location>
        <begin position="78"/>
        <end position="81"/>
    </location>
    <ligand>
        <name>ATP</name>
        <dbReference type="ChEBI" id="CHEBI:30616"/>
    </ligand>
</feature>